<dbReference type="GO" id="GO:0005886">
    <property type="term" value="C:plasma membrane"/>
    <property type="evidence" value="ECO:0007669"/>
    <property type="project" value="UniProtKB-SubCell"/>
</dbReference>
<organism evidence="7 8">
    <name type="scientific">Dictyobacter alpinus</name>
    <dbReference type="NCBI Taxonomy" id="2014873"/>
    <lineage>
        <taxon>Bacteria</taxon>
        <taxon>Bacillati</taxon>
        <taxon>Chloroflexota</taxon>
        <taxon>Ktedonobacteria</taxon>
        <taxon>Ktedonobacterales</taxon>
        <taxon>Dictyobacteraceae</taxon>
        <taxon>Dictyobacter</taxon>
    </lineage>
</organism>
<comment type="subcellular location">
    <subcellularLocation>
        <location evidence="1">Cell membrane</location>
        <topology evidence="1">Multi-pass membrane protein</topology>
    </subcellularLocation>
</comment>
<feature type="transmembrane region" description="Helical" evidence="6">
    <location>
        <begin position="381"/>
        <end position="400"/>
    </location>
</feature>
<evidence type="ECO:0000256" key="5">
    <source>
        <dbReference type="ARBA" id="ARBA00023136"/>
    </source>
</evidence>
<keyword evidence="8" id="KW-1185">Reference proteome</keyword>
<protein>
    <submittedName>
        <fullName evidence="7">Amino acid permease</fullName>
    </submittedName>
</protein>
<dbReference type="Pfam" id="PF13520">
    <property type="entry name" value="AA_permease_2"/>
    <property type="match status" value="1"/>
</dbReference>
<evidence type="ECO:0000313" key="7">
    <source>
        <dbReference type="EMBL" id="GCE30280.1"/>
    </source>
</evidence>
<accession>A0A402BG77</accession>
<feature type="transmembrane region" description="Helical" evidence="6">
    <location>
        <begin position="210"/>
        <end position="232"/>
    </location>
</feature>
<dbReference type="Gene3D" id="1.20.1740.10">
    <property type="entry name" value="Amino acid/polyamine transporter I"/>
    <property type="match status" value="1"/>
</dbReference>
<evidence type="ECO:0000256" key="6">
    <source>
        <dbReference type="SAM" id="Phobius"/>
    </source>
</evidence>
<keyword evidence="5 6" id="KW-0472">Membrane</keyword>
<feature type="transmembrane region" description="Helical" evidence="6">
    <location>
        <begin position="439"/>
        <end position="458"/>
    </location>
</feature>
<feature type="transmembrane region" description="Helical" evidence="6">
    <location>
        <begin position="171"/>
        <end position="190"/>
    </location>
</feature>
<feature type="transmembrane region" description="Helical" evidence="6">
    <location>
        <begin position="98"/>
        <end position="120"/>
    </location>
</feature>
<evidence type="ECO:0000256" key="3">
    <source>
        <dbReference type="ARBA" id="ARBA00022692"/>
    </source>
</evidence>
<feature type="transmembrane region" description="Helical" evidence="6">
    <location>
        <begin position="349"/>
        <end position="375"/>
    </location>
</feature>
<feature type="transmembrane region" description="Helical" evidence="6">
    <location>
        <begin position="244"/>
        <end position="269"/>
    </location>
</feature>
<feature type="transmembrane region" description="Helical" evidence="6">
    <location>
        <begin position="289"/>
        <end position="315"/>
    </location>
</feature>
<dbReference type="PIRSF" id="PIRSF006060">
    <property type="entry name" value="AA_transporter"/>
    <property type="match status" value="1"/>
</dbReference>
<feature type="transmembrane region" description="Helical" evidence="6">
    <location>
        <begin position="412"/>
        <end position="433"/>
    </location>
</feature>
<dbReference type="Proteomes" id="UP000287171">
    <property type="component" value="Unassembled WGS sequence"/>
</dbReference>
<gene>
    <name evidence="7" type="ORF">KDA_57640</name>
</gene>
<reference evidence="8" key="1">
    <citation type="submission" date="2018-12" db="EMBL/GenBank/DDBJ databases">
        <title>Tengunoibacter tsumagoiensis gen. nov., sp. nov., Dictyobacter kobayashii sp. nov., D. alpinus sp. nov., and D. joshuensis sp. nov. and description of Dictyobacteraceae fam. nov. within the order Ktedonobacterales isolated from Tengu-no-mugimeshi.</title>
        <authorList>
            <person name="Wang C.M."/>
            <person name="Zheng Y."/>
            <person name="Sakai Y."/>
            <person name="Toyoda A."/>
            <person name="Minakuchi Y."/>
            <person name="Abe K."/>
            <person name="Yokota A."/>
            <person name="Yabe S."/>
        </authorList>
    </citation>
    <scope>NUCLEOTIDE SEQUENCE [LARGE SCALE GENOMIC DNA]</scope>
    <source>
        <strain evidence="8">Uno16</strain>
    </source>
</reference>
<evidence type="ECO:0000256" key="4">
    <source>
        <dbReference type="ARBA" id="ARBA00022989"/>
    </source>
</evidence>
<feature type="transmembrane region" description="Helical" evidence="6">
    <location>
        <begin position="21"/>
        <end position="43"/>
    </location>
</feature>
<keyword evidence="4 6" id="KW-1133">Transmembrane helix</keyword>
<feature type="transmembrane region" description="Helical" evidence="6">
    <location>
        <begin position="49"/>
        <end position="71"/>
    </location>
</feature>
<dbReference type="AlphaFoldDB" id="A0A402BG77"/>
<dbReference type="InterPro" id="IPR050367">
    <property type="entry name" value="APC_superfamily"/>
</dbReference>
<sequence>MNDASSPVPVRSAGSTLGKGFLGLRHAVVISVAVMSPAASIFFNTIPQAGLVGAAIPLCYVIGFIVALLVANQYSELSRELPSSGSAYTYVREGLNPAWGFLTGWLGLAAVAVGAPYSFVLMSANIQVLVSRWFGLNINWIFWFVLAVGIVFALCYTGIRQSLQVDMTLLVFEMGICLILAALVFFHVGNQGGLSLAPFSVSQVPKGGDLTVGIILAVLSFIGFETAATLGEETADPHKNIPRAVFGSMLVVGIFYILMAYAATIGYGIQQMATGYANDPAPFDTIGRHFSGSIFASIIDLAGTLSFFSAALAIINGGARIIYTVGRDGLLPRWTALAHPIHQTPIGAITLLCVFALICGIPLGILLTPITAFSLLGTLDALLILPIYILVNIACIRFFRRQRRGQFHLVRHGLIPIISTMLMAAIFIAAFISPGPAPLVFVPVIVGTWLLIGGILIIRMRKQLTQA</sequence>
<evidence type="ECO:0000256" key="1">
    <source>
        <dbReference type="ARBA" id="ARBA00004651"/>
    </source>
</evidence>
<dbReference type="GO" id="GO:0022857">
    <property type="term" value="F:transmembrane transporter activity"/>
    <property type="evidence" value="ECO:0007669"/>
    <property type="project" value="InterPro"/>
</dbReference>
<dbReference type="PANTHER" id="PTHR42770">
    <property type="entry name" value="AMINO ACID TRANSPORTER-RELATED"/>
    <property type="match status" value="1"/>
</dbReference>
<evidence type="ECO:0000313" key="8">
    <source>
        <dbReference type="Proteomes" id="UP000287171"/>
    </source>
</evidence>
<keyword evidence="3 6" id="KW-0812">Transmembrane</keyword>
<dbReference type="PANTHER" id="PTHR42770:SF7">
    <property type="entry name" value="MEMBRANE PROTEIN"/>
    <property type="match status" value="1"/>
</dbReference>
<dbReference type="InterPro" id="IPR002293">
    <property type="entry name" value="AA/rel_permease1"/>
</dbReference>
<dbReference type="OrthoDB" id="9762947at2"/>
<dbReference type="EMBL" id="BIFT01000002">
    <property type="protein sequence ID" value="GCE30280.1"/>
    <property type="molecule type" value="Genomic_DNA"/>
</dbReference>
<name>A0A402BG77_9CHLR</name>
<proteinExistence type="predicted"/>
<evidence type="ECO:0000256" key="2">
    <source>
        <dbReference type="ARBA" id="ARBA00022475"/>
    </source>
</evidence>
<keyword evidence="2" id="KW-1003">Cell membrane</keyword>
<dbReference type="RefSeq" id="WP_126630421.1">
    <property type="nucleotide sequence ID" value="NZ_BIFT01000002.1"/>
</dbReference>
<feature type="transmembrane region" description="Helical" evidence="6">
    <location>
        <begin position="140"/>
        <end position="159"/>
    </location>
</feature>
<comment type="caution">
    <text evidence="7">The sequence shown here is derived from an EMBL/GenBank/DDBJ whole genome shotgun (WGS) entry which is preliminary data.</text>
</comment>